<dbReference type="Proteomes" id="UP000000305">
    <property type="component" value="Unassembled WGS sequence"/>
</dbReference>
<gene>
    <name evidence="1" type="ORF">DAPPUDRAFT_255544</name>
</gene>
<organism evidence="1 2">
    <name type="scientific">Daphnia pulex</name>
    <name type="common">Water flea</name>
    <dbReference type="NCBI Taxonomy" id="6669"/>
    <lineage>
        <taxon>Eukaryota</taxon>
        <taxon>Metazoa</taxon>
        <taxon>Ecdysozoa</taxon>
        <taxon>Arthropoda</taxon>
        <taxon>Crustacea</taxon>
        <taxon>Branchiopoda</taxon>
        <taxon>Diplostraca</taxon>
        <taxon>Cladocera</taxon>
        <taxon>Anomopoda</taxon>
        <taxon>Daphniidae</taxon>
        <taxon>Daphnia</taxon>
    </lineage>
</organism>
<proteinExistence type="predicted"/>
<sequence>MYTELEQFEFAGIAPRPQGFTRFHRDLLRQQENDNICENNNCIQFKPVCFSPSLPF</sequence>
<dbReference type="EMBL" id="GL732608">
    <property type="protein sequence ID" value="EFX71658.1"/>
    <property type="molecule type" value="Genomic_DNA"/>
</dbReference>
<accession>E9H9G3</accession>
<dbReference type="InParanoid" id="E9H9G3"/>
<dbReference type="KEGG" id="dpx:DAPPUDRAFT_255544"/>
<reference evidence="1 2" key="1">
    <citation type="journal article" date="2011" name="Science">
        <title>The ecoresponsive genome of Daphnia pulex.</title>
        <authorList>
            <person name="Colbourne J.K."/>
            <person name="Pfrender M.E."/>
            <person name="Gilbert D."/>
            <person name="Thomas W.K."/>
            <person name="Tucker A."/>
            <person name="Oakley T.H."/>
            <person name="Tokishita S."/>
            <person name="Aerts A."/>
            <person name="Arnold G.J."/>
            <person name="Basu M.K."/>
            <person name="Bauer D.J."/>
            <person name="Caceres C.E."/>
            <person name="Carmel L."/>
            <person name="Casola C."/>
            <person name="Choi J.H."/>
            <person name="Detter J.C."/>
            <person name="Dong Q."/>
            <person name="Dusheyko S."/>
            <person name="Eads B.D."/>
            <person name="Frohlich T."/>
            <person name="Geiler-Samerotte K.A."/>
            <person name="Gerlach D."/>
            <person name="Hatcher P."/>
            <person name="Jogdeo S."/>
            <person name="Krijgsveld J."/>
            <person name="Kriventseva E.V."/>
            <person name="Kultz D."/>
            <person name="Laforsch C."/>
            <person name="Lindquist E."/>
            <person name="Lopez J."/>
            <person name="Manak J.R."/>
            <person name="Muller J."/>
            <person name="Pangilinan J."/>
            <person name="Patwardhan R.P."/>
            <person name="Pitluck S."/>
            <person name="Pritham E.J."/>
            <person name="Rechtsteiner A."/>
            <person name="Rho M."/>
            <person name="Rogozin I.B."/>
            <person name="Sakarya O."/>
            <person name="Salamov A."/>
            <person name="Schaack S."/>
            <person name="Shapiro H."/>
            <person name="Shiga Y."/>
            <person name="Skalitzky C."/>
            <person name="Smith Z."/>
            <person name="Souvorov A."/>
            <person name="Sung W."/>
            <person name="Tang Z."/>
            <person name="Tsuchiya D."/>
            <person name="Tu H."/>
            <person name="Vos H."/>
            <person name="Wang M."/>
            <person name="Wolf Y.I."/>
            <person name="Yamagata H."/>
            <person name="Yamada T."/>
            <person name="Ye Y."/>
            <person name="Shaw J.R."/>
            <person name="Andrews J."/>
            <person name="Crease T.J."/>
            <person name="Tang H."/>
            <person name="Lucas S.M."/>
            <person name="Robertson H.M."/>
            <person name="Bork P."/>
            <person name="Koonin E.V."/>
            <person name="Zdobnov E.M."/>
            <person name="Grigoriev I.V."/>
            <person name="Lynch M."/>
            <person name="Boore J.L."/>
        </authorList>
    </citation>
    <scope>NUCLEOTIDE SEQUENCE [LARGE SCALE GENOMIC DNA]</scope>
</reference>
<dbReference type="AlphaFoldDB" id="E9H9G3"/>
<evidence type="ECO:0000313" key="1">
    <source>
        <dbReference type="EMBL" id="EFX71658.1"/>
    </source>
</evidence>
<name>E9H9G3_DAPPU</name>
<keyword evidence="2" id="KW-1185">Reference proteome</keyword>
<protein>
    <submittedName>
        <fullName evidence="1">Uncharacterized protein</fullName>
    </submittedName>
</protein>
<dbReference type="HOGENOM" id="CLU_3016332_0_0_1"/>
<evidence type="ECO:0000313" key="2">
    <source>
        <dbReference type="Proteomes" id="UP000000305"/>
    </source>
</evidence>